<sequence length="12" mass="1422">MCVYVSLFLFSL</sequence>
<proteinExistence type="predicted"/>
<evidence type="ECO:0000313" key="1">
    <source>
        <dbReference type="EMBL" id="JAE37749.1"/>
    </source>
</evidence>
<protein>
    <submittedName>
        <fullName evidence="1">Uncharacterized protein</fullName>
    </submittedName>
</protein>
<name>A0A0A9HPI4_ARUDO</name>
<dbReference type="EMBL" id="GBRH01160147">
    <property type="protein sequence ID" value="JAE37749.1"/>
    <property type="molecule type" value="Transcribed_RNA"/>
</dbReference>
<accession>A0A0A9HPI4</accession>
<reference evidence="1" key="2">
    <citation type="journal article" date="2015" name="Data Brief">
        <title>Shoot transcriptome of the giant reed, Arundo donax.</title>
        <authorList>
            <person name="Barrero R.A."/>
            <person name="Guerrero F.D."/>
            <person name="Moolhuijzen P."/>
            <person name="Goolsby J.A."/>
            <person name="Tidwell J."/>
            <person name="Bellgard S.E."/>
            <person name="Bellgard M.I."/>
        </authorList>
    </citation>
    <scope>NUCLEOTIDE SEQUENCE</scope>
    <source>
        <tissue evidence="1">Shoot tissue taken approximately 20 cm above the soil surface</tissue>
    </source>
</reference>
<reference evidence="1" key="1">
    <citation type="submission" date="2014-09" db="EMBL/GenBank/DDBJ databases">
        <authorList>
            <person name="Magalhaes I.L.F."/>
            <person name="Oliveira U."/>
            <person name="Santos F.R."/>
            <person name="Vidigal T.H.D.A."/>
            <person name="Brescovit A.D."/>
            <person name="Santos A.J."/>
        </authorList>
    </citation>
    <scope>NUCLEOTIDE SEQUENCE</scope>
    <source>
        <tissue evidence="1">Shoot tissue taken approximately 20 cm above the soil surface</tissue>
    </source>
</reference>
<organism evidence="1">
    <name type="scientific">Arundo donax</name>
    <name type="common">Giant reed</name>
    <name type="synonym">Donax arundinaceus</name>
    <dbReference type="NCBI Taxonomy" id="35708"/>
    <lineage>
        <taxon>Eukaryota</taxon>
        <taxon>Viridiplantae</taxon>
        <taxon>Streptophyta</taxon>
        <taxon>Embryophyta</taxon>
        <taxon>Tracheophyta</taxon>
        <taxon>Spermatophyta</taxon>
        <taxon>Magnoliopsida</taxon>
        <taxon>Liliopsida</taxon>
        <taxon>Poales</taxon>
        <taxon>Poaceae</taxon>
        <taxon>PACMAD clade</taxon>
        <taxon>Arundinoideae</taxon>
        <taxon>Arundineae</taxon>
        <taxon>Arundo</taxon>
    </lineage>
</organism>